<dbReference type="PANTHER" id="PTHR33284:SF1">
    <property type="entry name" value="RIBOSOMAL PROTEIN L25_GLN-TRNA SYNTHETASE, ANTI-CODON-BINDING DOMAIN-CONTAINING PROTEIN"/>
    <property type="match status" value="1"/>
</dbReference>
<dbReference type="AlphaFoldDB" id="A0A941GPG1"/>
<keyword evidence="4 5" id="KW-0687">Ribonucleoprotein</keyword>
<dbReference type="InterPro" id="IPR029751">
    <property type="entry name" value="Ribosomal_L25_dom"/>
</dbReference>
<dbReference type="InterPro" id="IPR011035">
    <property type="entry name" value="Ribosomal_bL25/Gln-tRNA_synth"/>
</dbReference>
<comment type="subunit">
    <text evidence="5">Part of the 50S ribosomal subunit; part of the 5S rRNA/L5/L18/L25 subcomplex. Contacts the 5S rRNA. Binds to the 5S rRNA independently of L5 and L18.</text>
</comment>
<evidence type="ECO:0000256" key="1">
    <source>
        <dbReference type="ARBA" id="ARBA00022730"/>
    </source>
</evidence>
<dbReference type="InterPro" id="IPR020056">
    <property type="entry name" value="Rbsml_bL25/Gln-tRNA_synth_N"/>
</dbReference>
<evidence type="ECO:0000313" key="9">
    <source>
        <dbReference type="Proteomes" id="UP000767446"/>
    </source>
</evidence>
<dbReference type="InterPro" id="IPR001021">
    <property type="entry name" value="Ribosomal_bL25_long"/>
</dbReference>
<organism evidence="8 9">
    <name type="scientific">Gomphosphaeria aponina SAG 52.96 = DSM 107014</name>
    <dbReference type="NCBI Taxonomy" id="1521640"/>
    <lineage>
        <taxon>Bacteria</taxon>
        <taxon>Bacillati</taxon>
        <taxon>Cyanobacteriota</taxon>
        <taxon>Cyanophyceae</taxon>
        <taxon>Oscillatoriophycideae</taxon>
        <taxon>Chroococcales</taxon>
        <taxon>Gomphosphaeriaceae</taxon>
        <taxon>Gomphosphaeria</taxon>
    </lineage>
</organism>
<evidence type="ECO:0000256" key="5">
    <source>
        <dbReference type="HAMAP-Rule" id="MF_01334"/>
    </source>
</evidence>
<feature type="domain" description="Large ribosomal subunit protein bL25 L25" evidence="6">
    <location>
        <begin position="6"/>
        <end position="93"/>
    </location>
</feature>
<dbReference type="Gene3D" id="2.170.120.20">
    <property type="entry name" value="Ribosomal protein L25, beta domain"/>
    <property type="match status" value="1"/>
</dbReference>
<dbReference type="EMBL" id="JADQBC010000030">
    <property type="protein sequence ID" value="MBR8827437.1"/>
    <property type="molecule type" value="Genomic_DNA"/>
</dbReference>
<dbReference type="GO" id="GO:0003735">
    <property type="term" value="F:structural constituent of ribosome"/>
    <property type="evidence" value="ECO:0007669"/>
    <property type="project" value="InterPro"/>
</dbReference>
<sequence>MEITVECQTRAAGSNPRALRREGLIPAALYGHQGTESISLTLKEKEAQNLLKKASVNNTLIDLKIPELSWNGKALIREVQSHPWKRTLYHLSFFATKGHGPVEVVVQINVVGNAVGVKNGGIVDQMLSELAIQCDPSNIPEFIEINVSDMDIGTTLRVNELVLPAGVTAMDDPDRNVVSIVVSGKMDSVTTEV</sequence>
<keyword evidence="2 5" id="KW-0694">RNA-binding</keyword>
<name>A0A941GPG1_9CHRO</name>
<dbReference type="Pfam" id="PF01386">
    <property type="entry name" value="Ribosomal_L25p"/>
    <property type="match status" value="1"/>
</dbReference>
<evidence type="ECO:0000256" key="2">
    <source>
        <dbReference type="ARBA" id="ARBA00022884"/>
    </source>
</evidence>
<evidence type="ECO:0000256" key="4">
    <source>
        <dbReference type="ARBA" id="ARBA00023274"/>
    </source>
</evidence>
<dbReference type="NCBIfam" id="TIGR00731">
    <property type="entry name" value="bL25_bact_ctc"/>
    <property type="match status" value="1"/>
</dbReference>
<dbReference type="InterPro" id="IPR037121">
    <property type="entry name" value="Ribosomal_bL25_C"/>
</dbReference>
<dbReference type="GO" id="GO:0006412">
    <property type="term" value="P:translation"/>
    <property type="evidence" value="ECO:0007669"/>
    <property type="project" value="UniProtKB-UniRule"/>
</dbReference>
<accession>A0A941GPG1</accession>
<dbReference type="GO" id="GO:0022625">
    <property type="term" value="C:cytosolic large ribosomal subunit"/>
    <property type="evidence" value="ECO:0007669"/>
    <property type="project" value="TreeGrafter"/>
</dbReference>
<dbReference type="CDD" id="cd00495">
    <property type="entry name" value="Ribosomal_L25_TL5_CTC"/>
    <property type="match status" value="1"/>
</dbReference>
<dbReference type="PANTHER" id="PTHR33284">
    <property type="entry name" value="RIBOSOMAL PROTEIN L25/GLN-TRNA SYNTHETASE, ANTI-CODON-BINDING DOMAIN-CONTAINING PROTEIN"/>
    <property type="match status" value="1"/>
</dbReference>
<protein>
    <recommendedName>
        <fullName evidence="5">Large ribosomal subunit protein bL25</fullName>
    </recommendedName>
    <alternativeName>
        <fullName evidence="5">General stress protein CTC</fullName>
    </alternativeName>
</protein>
<dbReference type="Gene3D" id="2.40.240.10">
    <property type="entry name" value="Ribosomal Protein L25, Chain P"/>
    <property type="match status" value="1"/>
</dbReference>
<keyword evidence="3 5" id="KW-0689">Ribosomal protein</keyword>
<dbReference type="Pfam" id="PF14693">
    <property type="entry name" value="Ribosomal_TL5_C"/>
    <property type="match status" value="1"/>
</dbReference>
<comment type="similarity">
    <text evidence="5">Belongs to the bacterial ribosomal protein bL25 family. CTC subfamily.</text>
</comment>
<dbReference type="NCBIfam" id="NF004139">
    <property type="entry name" value="PRK05618.4-2"/>
    <property type="match status" value="1"/>
</dbReference>
<gene>
    <name evidence="5" type="primary">rplY</name>
    <name evidence="5" type="synonym">ctc</name>
    <name evidence="8" type="ORF">DSM107014_05940</name>
</gene>
<dbReference type="GO" id="GO:0008097">
    <property type="term" value="F:5S rRNA binding"/>
    <property type="evidence" value="ECO:0007669"/>
    <property type="project" value="InterPro"/>
</dbReference>
<keyword evidence="1 5" id="KW-0699">rRNA-binding</keyword>
<comment type="function">
    <text evidence="5">This is one of the proteins that binds to the 5S RNA in the ribosome where it forms part of the central protuberance.</text>
</comment>
<dbReference type="InterPro" id="IPR020057">
    <property type="entry name" value="Ribosomal_bL25_b-dom"/>
</dbReference>
<comment type="caution">
    <text evidence="8">The sequence shown here is derived from an EMBL/GenBank/DDBJ whole genome shotgun (WGS) entry which is preliminary data.</text>
</comment>
<proteinExistence type="inferred from homology"/>
<dbReference type="HAMAP" id="MF_01334">
    <property type="entry name" value="Ribosomal_bL25_CTC"/>
    <property type="match status" value="1"/>
</dbReference>
<dbReference type="Proteomes" id="UP000767446">
    <property type="component" value="Unassembled WGS sequence"/>
</dbReference>
<evidence type="ECO:0000259" key="7">
    <source>
        <dbReference type="Pfam" id="PF14693"/>
    </source>
</evidence>
<evidence type="ECO:0000313" key="8">
    <source>
        <dbReference type="EMBL" id="MBR8827437.1"/>
    </source>
</evidence>
<evidence type="ECO:0000256" key="3">
    <source>
        <dbReference type="ARBA" id="ARBA00022980"/>
    </source>
</evidence>
<dbReference type="InterPro" id="IPR020930">
    <property type="entry name" value="Ribosomal_uL5_bac-type"/>
</dbReference>
<reference evidence="8" key="1">
    <citation type="submission" date="2021-02" db="EMBL/GenBank/DDBJ databases">
        <title>Metagenome analyses of Stigonema ocellatum DSM 106950, Chlorogloea purpurea SAG 13.99 and Gomphosphaeria aponina DSM 107014.</title>
        <authorList>
            <person name="Marter P."/>
            <person name="Huang S."/>
        </authorList>
    </citation>
    <scope>NUCLEOTIDE SEQUENCE</scope>
    <source>
        <strain evidence="8">JP213</strain>
    </source>
</reference>
<dbReference type="SUPFAM" id="SSF50715">
    <property type="entry name" value="Ribosomal protein L25-like"/>
    <property type="match status" value="1"/>
</dbReference>
<dbReference type="NCBIfam" id="NF004612">
    <property type="entry name" value="PRK05943.1"/>
    <property type="match status" value="1"/>
</dbReference>
<evidence type="ECO:0000259" key="6">
    <source>
        <dbReference type="Pfam" id="PF01386"/>
    </source>
</evidence>
<feature type="domain" description="Large ribosomal subunit protein bL25 beta" evidence="7">
    <location>
        <begin position="102"/>
        <end position="182"/>
    </location>
</feature>